<dbReference type="RefSeq" id="WP_232403132.1">
    <property type="nucleotide sequence ID" value="NZ_CP102173.1"/>
</dbReference>
<evidence type="ECO:0000256" key="1">
    <source>
        <dbReference type="SAM" id="Phobius"/>
    </source>
</evidence>
<keyword evidence="1" id="KW-1133">Transmembrane helix</keyword>
<keyword evidence="3" id="KW-1185">Reference proteome</keyword>
<dbReference type="EMBL" id="CP102173">
    <property type="protein sequence ID" value="UUP13979.1"/>
    <property type="molecule type" value="Genomic_DNA"/>
</dbReference>
<evidence type="ECO:0000313" key="3">
    <source>
        <dbReference type="Proteomes" id="UP001316184"/>
    </source>
</evidence>
<accession>A0ABY5MAJ1</accession>
<evidence type="ECO:0000313" key="2">
    <source>
        <dbReference type="EMBL" id="UUP13979.1"/>
    </source>
</evidence>
<proteinExistence type="predicted"/>
<gene>
    <name evidence="2" type="ORF">NQV15_01325</name>
</gene>
<feature type="transmembrane region" description="Helical" evidence="1">
    <location>
        <begin position="91"/>
        <end position="113"/>
    </location>
</feature>
<evidence type="ECO:0008006" key="4">
    <source>
        <dbReference type="Google" id="ProtNLM"/>
    </source>
</evidence>
<sequence length="138" mass="15246">MTEPPQPPAAHPGRVRVTSPLTSAPTHVRRSVRQEIDESTGVGEIYMRSLIRSQLRAALTVALTLMLSIGALPLVFLLSDAVTEFRVLGVPAPWVILGVLVYPGLFGLGWVYIRQAERAERDFSQLVDPQHPDEARRP</sequence>
<protein>
    <recommendedName>
        <fullName evidence="4">DUF485 domain-containing protein</fullName>
    </recommendedName>
</protein>
<organism evidence="2 3">
    <name type="scientific">Aeromicrobium wangtongii</name>
    <dbReference type="NCBI Taxonomy" id="2969247"/>
    <lineage>
        <taxon>Bacteria</taxon>
        <taxon>Bacillati</taxon>
        <taxon>Actinomycetota</taxon>
        <taxon>Actinomycetes</taxon>
        <taxon>Propionibacteriales</taxon>
        <taxon>Nocardioidaceae</taxon>
        <taxon>Aeromicrobium</taxon>
    </lineage>
</organism>
<keyword evidence="1" id="KW-0812">Transmembrane</keyword>
<name>A0ABY5MAJ1_9ACTN</name>
<dbReference type="Proteomes" id="UP001316184">
    <property type="component" value="Chromosome"/>
</dbReference>
<keyword evidence="1" id="KW-0472">Membrane</keyword>
<reference evidence="2 3" key="1">
    <citation type="submission" date="2022-08" db="EMBL/GenBank/DDBJ databases">
        <title>novel species in genus Aeromicrobium.</title>
        <authorList>
            <person name="Ye L."/>
        </authorList>
    </citation>
    <scope>NUCLEOTIDE SEQUENCE [LARGE SCALE GENOMIC DNA]</scope>
    <source>
        <strain evidence="3">zg-Y1379</strain>
    </source>
</reference>
<feature type="transmembrane region" description="Helical" evidence="1">
    <location>
        <begin position="57"/>
        <end position="79"/>
    </location>
</feature>